<dbReference type="InterPro" id="IPR040624">
    <property type="entry name" value="HalOD1"/>
</dbReference>
<evidence type="ECO:0000313" key="4">
    <source>
        <dbReference type="EMBL" id="MCU4972528.1"/>
    </source>
</evidence>
<evidence type="ECO:0000313" key="6">
    <source>
        <dbReference type="Proteomes" id="UP001321018"/>
    </source>
</evidence>
<reference evidence="3 5" key="1">
    <citation type="submission" date="2022-09" db="EMBL/GenBank/DDBJ databases">
        <title>Enrichment on poylsaccharides allowed isolation of novel metabolic and taxonomic groups of Haloarchaea.</title>
        <authorList>
            <person name="Sorokin D.Y."/>
            <person name="Elcheninov A.G."/>
            <person name="Khizhniak T.V."/>
            <person name="Kolganova T.V."/>
            <person name="Kublanov I.V."/>
        </authorList>
    </citation>
    <scope>NUCLEOTIDE SEQUENCE</scope>
    <source>
        <strain evidence="4 5">AArc-m2/3/4</strain>
        <strain evidence="3">AArc-xg1-1</strain>
    </source>
</reference>
<evidence type="ECO:0000259" key="2">
    <source>
        <dbReference type="Pfam" id="PF18545"/>
    </source>
</evidence>
<dbReference type="Pfam" id="PF18545">
    <property type="entry name" value="HalOD1"/>
    <property type="match status" value="1"/>
</dbReference>
<feature type="region of interest" description="Disordered" evidence="1">
    <location>
        <begin position="1"/>
        <end position="31"/>
    </location>
</feature>
<protein>
    <recommendedName>
        <fullName evidence="2">Halobacterial output domain-containing protein</fullName>
    </recommendedName>
</protein>
<keyword evidence="5" id="KW-1185">Reference proteome</keyword>
<dbReference type="EMBL" id="JAOPKA010000002">
    <property type="protein sequence ID" value="MCU4740825.1"/>
    <property type="molecule type" value="Genomic_DNA"/>
</dbReference>
<comment type="caution">
    <text evidence="3">The sequence shown here is derived from an EMBL/GenBank/DDBJ whole genome shotgun (WGS) entry which is preliminary data.</text>
</comment>
<proteinExistence type="predicted"/>
<dbReference type="AlphaFoldDB" id="A0AAP3E0V8"/>
<dbReference type="RefSeq" id="WP_338002663.1">
    <property type="nucleotide sequence ID" value="NZ_JAOPKA010000002.1"/>
</dbReference>
<evidence type="ECO:0000256" key="1">
    <source>
        <dbReference type="SAM" id="MobiDB-lite"/>
    </source>
</evidence>
<dbReference type="Proteomes" id="UP001320972">
    <property type="component" value="Unassembled WGS sequence"/>
</dbReference>
<accession>A0AAP3E0V8</accession>
<evidence type="ECO:0000313" key="5">
    <source>
        <dbReference type="Proteomes" id="UP001320972"/>
    </source>
</evidence>
<name>A0AAP3E0V8_9EURY</name>
<dbReference type="EMBL" id="JAOPKB010000003">
    <property type="protein sequence ID" value="MCU4972528.1"/>
    <property type="molecule type" value="Genomic_DNA"/>
</dbReference>
<evidence type="ECO:0000313" key="3">
    <source>
        <dbReference type="EMBL" id="MCU4740825.1"/>
    </source>
</evidence>
<sequence>MSRQTTRGFDSGNGGHHHRVRYERDDSEPPSVAVATALAEYNGEDVQTASTQLYDYIDPEALDALFAPRYSGDERADGQVRFEVEGAMVVVRPTSIQVHSAD</sequence>
<organism evidence="3 6">
    <name type="scientific">Natronoglomus mannanivorans</name>
    <dbReference type="NCBI Taxonomy" id="2979990"/>
    <lineage>
        <taxon>Archaea</taxon>
        <taxon>Methanobacteriati</taxon>
        <taxon>Methanobacteriota</taxon>
        <taxon>Stenosarchaea group</taxon>
        <taxon>Halobacteria</taxon>
        <taxon>Halobacteriales</taxon>
        <taxon>Natrialbaceae</taxon>
        <taxon>Natronoglomus</taxon>
    </lineage>
</organism>
<dbReference type="Proteomes" id="UP001321018">
    <property type="component" value="Unassembled WGS sequence"/>
</dbReference>
<feature type="domain" description="Halobacterial output" evidence="2">
    <location>
        <begin position="26"/>
        <end position="93"/>
    </location>
</feature>
<gene>
    <name evidence="4" type="ORF">OB955_07225</name>
    <name evidence="3" type="ORF">OB960_05350</name>
</gene>